<dbReference type="InterPro" id="IPR036061">
    <property type="entry name" value="CheW-like_dom_sf"/>
</dbReference>
<dbReference type="EnsemblBacteria" id="ACC79036">
    <property type="protein sequence ID" value="ACC79036"/>
    <property type="gene ID" value="Npun_R0250"/>
</dbReference>
<keyword evidence="1" id="KW-1133">Transmembrane helix</keyword>
<reference evidence="3 4" key="2">
    <citation type="journal article" date="2013" name="Plant Physiol.">
        <title>A Nostoc punctiforme Sugar Transporter Necessary to Establish a Cyanobacterium-Plant Symbiosis.</title>
        <authorList>
            <person name="Ekman M."/>
            <person name="Picossi S."/>
            <person name="Campbell E.L."/>
            <person name="Meeks J.C."/>
            <person name="Flores E."/>
        </authorList>
    </citation>
    <scope>NUCLEOTIDE SEQUENCE [LARGE SCALE GENOMIC DNA]</scope>
    <source>
        <strain evidence="4">ATCC 29133 / PCC 73102</strain>
    </source>
</reference>
<dbReference type="GO" id="GO:0007165">
    <property type="term" value="P:signal transduction"/>
    <property type="evidence" value="ECO:0007669"/>
    <property type="project" value="InterPro"/>
</dbReference>
<dbReference type="HOGENOM" id="CLU_048995_7_0_3"/>
<gene>
    <name evidence="3" type="ordered locus">Npun_R0250</name>
</gene>
<dbReference type="Pfam" id="PF01584">
    <property type="entry name" value="CheW"/>
    <property type="match status" value="1"/>
</dbReference>
<protein>
    <submittedName>
        <fullName evidence="3">Putative CheW protein</fullName>
    </submittedName>
</protein>
<evidence type="ECO:0000313" key="4">
    <source>
        <dbReference type="Proteomes" id="UP000001191"/>
    </source>
</evidence>
<dbReference type="SUPFAM" id="SSF50341">
    <property type="entry name" value="CheW-like"/>
    <property type="match status" value="1"/>
</dbReference>
<evidence type="ECO:0000259" key="2">
    <source>
        <dbReference type="PROSITE" id="PS50851"/>
    </source>
</evidence>
<keyword evidence="1" id="KW-0812">Transmembrane</keyword>
<dbReference type="GO" id="GO:0006935">
    <property type="term" value="P:chemotaxis"/>
    <property type="evidence" value="ECO:0007669"/>
    <property type="project" value="InterPro"/>
</dbReference>
<keyword evidence="4" id="KW-1185">Reference proteome</keyword>
<dbReference type="SMART" id="SM00260">
    <property type="entry name" value="CheW"/>
    <property type="match status" value="1"/>
</dbReference>
<evidence type="ECO:0000313" key="3">
    <source>
        <dbReference type="EMBL" id="ACC79036.1"/>
    </source>
</evidence>
<proteinExistence type="predicted"/>
<dbReference type="eggNOG" id="COG0835">
    <property type="taxonomic scope" value="Bacteria"/>
</dbReference>
<dbReference type="AlphaFoldDB" id="B2J4R4"/>
<evidence type="ECO:0000256" key="1">
    <source>
        <dbReference type="SAM" id="Phobius"/>
    </source>
</evidence>
<dbReference type="Gene3D" id="2.40.50.180">
    <property type="entry name" value="CheA-289, Domain 4"/>
    <property type="match status" value="1"/>
</dbReference>
<dbReference type="PANTHER" id="PTHR22617">
    <property type="entry name" value="CHEMOTAXIS SENSOR HISTIDINE KINASE-RELATED"/>
    <property type="match status" value="1"/>
</dbReference>
<feature type="transmembrane region" description="Helical" evidence="1">
    <location>
        <begin position="25"/>
        <end position="48"/>
    </location>
</feature>
<dbReference type="Gene3D" id="2.30.30.40">
    <property type="entry name" value="SH3 Domains"/>
    <property type="match status" value="1"/>
</dbReference>
<organism evidence="3 4">
    <name type="scientific">Nostoc punctiforme (strain ATCC 29133 / PCC 73102)</name>
    <dbReference type="NCBI Taxonomy" id="63737"/>
    <lineage>
        <taxon>Bacteria</taxon>
        <taxon>Bacillati</taxon>
        <taxon>Cyanobacteriota</taxon>
        <taxon>Cyanophyceae</taxon>
        <taxon>Nostocales</taxon>
        <taxon>Nostocaceae</taxon>
        <taxon>Nostoc</taxon>
    </lineage>
</organism>
<dbReference type="KEGG" id="npu:Npun_R0250"/>
<dbReference type="InterPro" id="IPR002545">
    <property type="entry name" value="CheW-lke_dom"/>
</dbReference>
<dbReference type="Proteomes" id="UP000001191">
    <property type="component" value="Chromosome"/>
</dbReference>
<dbReference type="PANTHER" id="PTHR22617:SF43">
    <property type="entry name" value="PROTEIN PILI"/>
    <property type="match status" value="1"/>
</dbReference>
<accession>B2J4R4</accession>
<dbReference type="STRING" id="63737.Npun_R0250"/>
<sequence>MFYWPEQALKALKLKLRRRCSAKRCLFFVFVLFNENLSLKVLILLFYAGKDLYAIESSHIVEIIPRVSLRKVHHVPEYVPGLFNYRGTILPAIDLCHLIQGTPSRSHLSTRIIIVKHPHQNESLQYLGLMAERVTETLTISDSKIRDSSIRAEEAPYLSGTIVDEQRIIQCVQLERLFSDERHTYLLMGEEV</sequence>
<dbReference type="InterPro" id="IPR039315">
    <property type="entry name" value="CheW"/>
</dbReference>
<feature type="domain" description="CheW-like" evidence="2">
    <location>
        <begin position="40"/>
        <end position="183"/>
    </location>
</feature>
<reference evidence="4" key="1">
    <citation type="submission" date="2008-04" db="EMBL/GenBank/DDBJ databases">
        <title>Complete sequence of chromosome of Nostoc punctiforme ATCC 29133.</title>
        <authorList>
            <consortium name="US DOE Joint Genome Institute"/>
            <person name="Copeland A."/>
            <person name="Lucas S."/>
            <person name="Lapidus A."/>
            <person name="Glavina del Rio T."/>
            <person name="Dalin E."/>
            <person name="Tice H."/>
            <person name="Pitluck S."/>
            <person name="Chain P."/>
            <person name="Malfatti S."/>
            <person name="Shin M."/>
            <person name="Vergez L."/>
            <person name="Schmutz J."/>
            <person name="Larimer F."/>
            <person name="Land M."/>
            <person name="Hauser L."/>
            <person name="Kyrpides N."/>
            <person name="Kim E."/>
            <person name="Meeks J.C."/>
            <person name="Elhai J."/>
            <person name="Campbell E.L."/>
            <person name="Thiel T."/>
            <person name="Longmire J."/>
            <person name="Potts M."/>
            <person name="Atlas R."/>
        </authorList>
    </citation>
    <scope>NUCLEOTIDE SEQUENCE [LARGE SCALE GENOMIC DNA]</scope>
    <source>
        <strain evidence="4">ATCC 29133 / PCC 73102</strain>
    </source>
</reference>
<dbReference type="GO" id="GO:0005829">
    <property type="term" value="C:cytosol"/>
    <property type="evidence" value="ECO:0007669"/>
    <property type="project" value="TreeGrafter"/>
</dbReference>
<dbReference type="PhylomeDB" id="B2J4R4"/>
<dbReference type="PROSITE" id="PS50851">
    <property type="entry name" value="CHEW"/>
    <property type="match status" value="1"/>
</dbReference>
<dbReference type="EMBL" id="CP001037">
    <property type="protein sequence ID" value="ACC79036.1"/>
    <property type="molecule type" value="Genomic_DNA"/>
</dbReference>
<name>B2J4R4_NOSP7</name>
<keyword evidence="1" id="KW-0472">Membrane</keyword>